<dbReference type="EMBL" id="PIPL01000001">
    <property type="protein sequence ID" value="RUO26047.1"/>
    <property type="molecule type" value="Genomic_DNA"/>
</dbReference>
<proteinExistence type="predicted"/>
<accession>A0A432W7J4</accession>
<keyword evidence="6" id="KW-1185">Reference proteome</keyword>
<dbReference type="CDD" id="cd01949">
    <property type="entry name" value="GGDEF"/>
    <property type="match status" value="1"/>
</dbReference>
<dbReference type="Pfam" id="PF08448">
    <property type="entry name" value="PAS_4"/>
    <property type="match status" value="2"/>
</dbReference>
<name>A0A432W7J4_9GAMM</name>
<dbReference type="GO" id="GO:0003824">
    <property type="term" value="F:catalytic activity"/>
    <property type="evidence" value="ECO:0007669"/>
    <property type="project" value="UniProtKB-ARBA"/>
</dbReference>
<evidence type="ECO:0000256" key="1">
    <source>
        <dbReference type="ARBA" id="ARBA00001946"/>
    </source>
</evidence>
<protein>
    <recommendedName>
        <fullName evidence="7">Sensor domain-containing diguanylate cyclase</fullName>
    </recommendedName>
</protein>
<dbReference type="InterPro" id="IPR043128">
    <property type="entry name" value="Rev_trsase/Diguanyl_cyclase"/>
</dbReference>
<dbReference type="InterPro" id="IPR052155">
    <property type="entry name" value="Biofilm_reg_signaling"/>
</dbReference>
<dbReference type="Gene3D" id="3.30.70.270">
    <property type="match status" value="1"/>
</dbReference>
<evidence type="ECO:0000313" key="5">
    <source>
        <dbReference type="EMBL" id="RUO26047.1"/>
    </source>
</evidence>
<comment type="cofactor">
    <cofactor evidence="1">
        <name>Mg(2+)</name>
        <dbReference type="ChEBI" id="CHEBI:18420"/>
    </cofactor>
</comment>
<evidence type="ECO:0000259" key="3">
    <source>
        <dbReference type="PROSITE" id="PS50113"/>
    </source>
</evidence>
<dbReference type="InterPro" id="IPR000700">
    <property type="entry name" value="PAS-assoc_C"/>
</dbReference>
<sequence length="428" mass="48854">MSKQSSYEMLTSMVWQLQSTLDHVGAYVFTKDLEGQYTYVNSMVCELFDLPAEAIIGKTDDSFFDMDESQQLIENDQRVIQQGINIEGEERHVLQGSGRIRYYWSVKVPLRNPGGKIVGMCGISTDITERRAMEKQMREQKELLDTVLNNADANIFMKNHQSRYLYANQNTAQLFGLSQQELIGKTDFELMPAEQAEKFVQYDRQVLNSGEKTKTEETVIGHDGVTRHYWTIKIPLKKEIEEPAFIGIATDISDLVELREKFKLLAHTDALTGIYNRRFLFENAERELKRAKRTKKSFSVIIIDIDHFKKFNDSFGHAQGDSVIKSVVEACQQVVRETDLLGRIGGDEFVIVTPECGSHAALKVIHRLQEKINSLQFNWAEGKSLKLTLSIGLAVYNGTETFDQILARADRALYKVKKNNRNGVEMAE</sequence>
<dbReference type="InterPro" id="IPR029787">
    <property type="entry name" value="Nucleotide_cyclase"/>
</dbReference>
<feature type="domain" description="GGDEF" evidence="4">
    <location>
        <begin position="296"/>
        <end position="428"/>
    </location>
</feature>
<feature type="domain" description="PAC" evidence="3">
    <location>
        <begin position="87"/>
        <end position="139"/>
    </location>
</feature>
<dbReference type="SUPFAM" id="SSF55785">
    <property type="entry name" value="PYP-like sensor domain (PAS domain)"/>
    <property type="match status" value="2"/>
</dbReference>
<dbReference type="PROSITE" id="PS50887">
    <property type="entry name" value="GGDEF"/>
    <property type="match status" value="1"/>
</dbReference>
<dbReference type="SUPFAM" id="SSF55073">
    <property type="entry name" value="Nucleotide cyclase"/>
    <property type="match status" value="1"/>
</dbReference>
<dbReference type="InterPro" id="IPR013656">
    <property type="entry name" value="PAS_4"/>
</dbReference>
<reference evidence="5 6" key="1">
    <citation type="journal article" date="2011" name="Front. Microbiol.">
        <title>Genomic signatures of strain selection and enhancement in Bacillus atrophaeus var. globigii, a historical biowarfare simulant.</title>
        <authorList>
            <person name="Gibbons H.S."/>
            <person name="Broomall S.M."/>
            <person name="McNew L.A."/>
            <person name="Daligault H."/>
            <person name="Chapman C."/>
            <person name="Bruce D."/>
            <person name="Karavis M."/>
            <person name="Krepps M."/>
            <person name="McGregor P.A."/>
            <person name="Hong C."/>
            <person name="Park K.H."/>
            <person name="Akmal A."/>
            <person name="Feldman A."/>
            <person name="Lin J.S."/>
            <person name="Chang W.E."/>
            <person name="Higgs B.W."/>
            <person name="Demirev P."/>
            <person name="Lindquist J."/>
            <person name="Liem A."/>
            <person name="Fochler E."/>
            <person name="Read T.D."/>
            <person name="Tapia R."/>
            <person name="Johnson S."/>
            <person name="Bishop-Lilly K.A."/>
            <person name="Detter C."/>
            <person name="Han C."/>
            <person name="Sozhamannan S."/>
            <person name="Rosenzweig C.N."/>
            <person name="Skowronski E.W."/>
        </authorList>
    </citation>
    <scope>NUCLEOTIDE SEQUENCE [LARGE SCALE GENOMIC DNA]</scope>
    <source>
        <strain evidence="5 6">MLST1</strain>
    </source>
</reference>
<dbReference type="NCBIfam" id="TIGR00254">
    <property type="entry name" value="GGDEF"/>
    <property type="match status" value="1"/>
</dbReference>
<dbReference type="InterPro" id="IPR000014">
    <property type="entry name" value="PAS"/>
</dbReference>
<evidence type="ECO:0000259" key="4">
    <source>
        <dbReference type="PROSITE" id="PS50887"/>
    </source>
</evidence>
<comment type="caution">
    <text evidence="5">The sequence shown here is derived from an EMBL/GenBank/DDBJ whole genome shotgun (WGS) entry which is preliminary data.</text>
</comment>
<gene>
    <name evidence="5" type="ORF">CWE09_04790</name>
</gene>
<dbReference type="RefSeq" id="WP_126802863.1">
    <property type="nucleotide sequence ID" value="NZ_PIPL01000001.1"/>
</dbReference>
<dbReference type="PROSITE" id="PS50112">
    <property type="entry name" value="PAS"/>
    <property type="match status" value="2"/>
</dbReference>
<dbReference type="SMART" id="SM00267">
    <property type="entry name" value="GGDEF"/>
    <property type="match status" value="1"/>
</dbReference>
<dbReference type="InterPro" id="IPR000160">
    <property type="entry name" value="GGDEF_dom"/>
</dbReference>
<feature type="domain" description="PAS" evidence="2">
    <location>
        <begin position="17"/>
        <end position="83"/>
    </location>
</feature>
<evidence type="ECO:0000313" key="6">
    <source>
        <dbReference type="Proteomes" id="UP000288293"/>
    </source>
</evidence>
<dbReference type="Pfam" id="PF00990">
    <property type="entry name" value="GGDEF"/>
    <property type="match status" value="1"/>
</dbReference>
<dbReference type="PANTHER" id="PTHR44757:SF2">
    <property type="entry name" value="BIOFILM ARCHITECTURE MAINTENANCE PROTEIN MBAA"/>
    <property type="match status" value="1"/>
</dbReference>
<dbReference type="PROSITE" id="PS50113">
    <property type="entry name" value="PAC"/>
    <property type="match status" value="1"/>
</dbReference>
<feature type="domain" description="PAS" evidence="2">
    <location>
        <begin position="140"/>
        <end position="210"/>
    </location>
</feature>
<dbReference type="SMART" id="SM00091">
    <property type="entry name" value="PAS"/>
    <property type="match status" value="2"/>
</dbReference>
<dbReference type="NCBIfam" id="TIGR00229">
    <property type="entry name" value="sensory_box"/>
    <property type="match status" value="2"/>
</dbReference>
<dbReference type="CDD" id="cd00130">
    <property type="entry name" value="PAS"/>
    <property type="match status" value="2"/>
</dbReference>
<dbReference type="OrthoDB" id="73375at2"/>
<dbReference type="Gene3D" id="3.30.450.20">
    <property type="entry name" value="PAS domain"/>
    <property type="match status" value="2"/>
</dbReference>
<dbReference type="AlphaFoldDB" id="A0A432W7J4"/>
<organism evidence="5 6">
    <name type="scientific">Aliidiomarina minuta</name>
    <dbReference type="NCBI Taxonomy" id="880057"/>
    <lineage>
        <taxon>Bacteria</taxon>
        <taxon>Pseudomonadati</taxon>
        <taxon>Pseudomonadota</taxon>
        <taxon>Gammaproteobacteria</taxon>
        <taxon>Alteromonadales</taxon>
        <taxon>Idiomarinaceae</taxon>
        <taxon>Aliidiomarina</taxon>
    </lineage>
</organism>
<evidence type="ECO:0000259" key="2">
    <source>
        <dbReference type="PROSITE" id="PS50112"/>
    </source>
</evidence>
<dbReference type="InterPro" id="IPR035965">
    <property type="entry name" value="PAS-like_dom_sf"/>
</dbReference>
<evidence type="ECO:0008006" key="7">
    <source>
        <dbReference type="Google" id="ProtNLM"/>
    </source>
</evidence>
<dbReference type="Proteomes" id="UP000288293">
    <property type="component" value="Unassembled WGS sequence"/>
</dbReference>
<dbReference type="FunFam" id="3.30.70.270:FF:000001">
    <property type="entry name" value="Diguanylate cyclase domain protein"/>
    <property type="match status" value="1"/>
</dbReference>
<dbReference type="PANTHER" id="PTHR44757">
    <property type="entry name" value="DIGUANYLATE CYCLASE DGCP"/>
    <property type="match status" value="1"/>
</dbReference>